<reference evidence="3" key="1">
    <citation type="submission" date="2023-01" db="EMBL/GenBank/DDBJ databases">
        <title>Metagenome sequencing of chrysophaentin producing Chrysophaeum taylorii.</title>
        <authorList>
            <person name="Davison J."/>
            <person name="Bewley C."/>
        </authorList>
    </citation>
    <scope>NUCLEOTIDE SEQUENCE</scope>
    <source>
        <strain evidence="3">NIES-1699</strain>
    </source>
</reference>
<evidence type="ECO:0000313" key="3">
    <source>
        <dbReference type="EMBL" id="KAJ8604450.1"/>
    </source>
</evidence>
<evidence type="ECO:0000259" key="2">
    <source>
        <dbReference type="Pfam" id="PF12697"/>
    </source>
</evidence>
<accession>A0AAD7UH13</accession>
<dbReference type="InterPro" id="IPR000073">
    <property type="entry name" value="AB_hydrolase_1"/>
</dbReference>
<sequence>MYTHRAVSYVVEGTKVAGVLFEPAVKKATTGIVVLGPIGYVKEQSPMQYASRLAIQGFTTLIFDPRGHGESEGEPRRVEDPDAKCAEVIAAAKYLESSCAEVYGLGICQGVNWMTKAVVSEGSPLSKVALVAGNYLTPQVNAIMTGGNLEKRLAEADAALAAFEKDGTLTYRPIVPGGPDDMVPFLPRAEIGTWYNEWDTTASARSSFQRFRGKWENRLAIHSEAKLWRHDVTQDFHRLTKPTLLIHSDAAATGPKVPRVLFDAIAAENKTLVWLPDGESQFMFYEHPLTIDTCVSHVVDFFSRV</sequence>
<dbReference type="Proteomes" id="UP001230188">
    <property type="component" value="Unassembled WGS sequence"/>
</dbReference>
<name>A0AAD7UH13_9STRA</name>
<dbReference type="Pfam" id="PF12697">
    <property type="entry name" value="Abhydrolase_6"/>
    <property type="match status" value="1"/>
</dbReference>
<dbReference type="SUPFAM" id="SSF53474">
    <property type="entry name" value="alpha/beta-Hydrolases"/>
    <property type="match status" value="1"/>
</dbReference>
<dbReference type="PANTHER" id="PTHR47751">
    <property type="entry name" value="SUPERFAMILY HYDROLASE, PUTATIVE (AFU_ORTHOLOGUE AFUA_2G16580)-RELATED"/>
    <property type="match status" value="1"/>
</dbReference>
<dbReference type="AlphaFoldDB" id="A0AAD7UH13"/>
<dbReference type="EMBL" id="JAQMWT010000330">
    <property type="protein sequence ID" value="KAJ8604450.1"/>
    <property type="molecule type" value="Genomic_DNA"/>
</dbReference>
<dbReference type="InterPro" id="IPR029058">
    <property type="entry name" value="AB_hydrolase_fold"/>
</dbReference>
<evidence type="ECO:0000256" key="1">
    <source>
        <dbReference type="ARBA" id="ARBA00029464"/>
    </source>
</evidence>
<dbReference type="Gene3D" id="3.40.50.1820">
    <property type="entry name" value="alpha/beta hydrolase"/>
    <property type="match status" value="1"/>
</dbReference>
<organism evidence="3 4">
    <name type="scientific">Chrysophaeum taylorii</name>
    <dbReference type="NCBI Taxonomy" id="2483200"/>
    <lineage>
        <taxon>Eukaryota</taxon>
        <taxon>Sar</taxon>
        <taxon>Stramenopiles</taxon>
        <taxon>Ochrophyta</taxon>
        <taxon>Pelagophyceae</taxon>
        <taxon>Pelagomonadales</taxon>
        <taxon>Pelagomonadaceae</taxon>
        <taxon>Chrysophaeum</taxon>
    </lineage>
</organism>
<comment type="similarity">
    <text evidence="1">Belongs to the polyketide transferase af380 family.</text>
</comment>
<comment type="caution">
    <text evidence="3">The sequence shown here is derived from an EMBL/GenBank/DDBJ whole genome shotgun (WGS) entry which is preliminary data.</text>
</comment>
<evidence type="ECO:0000313" key="4">
    <source>
        <dbReference type="Proteomes" id="UP001230188"/>
    </source>
</evidence>
<dbReference type="InterPro" id="IPR051411">
    <property type="entry name" value="Polyketide_trans_af380"/>
</dbReference>
<dbReference type="Gene3D" id="1.10.10.800">
    <property type="match status" value="1"/>
</dbReference>
<feature type="domain" description="AB hydrolase-1" evidence="2">
    <location>
        <begin position="51"/>
        <end position="288"/>
    </location>
</feature>
<protein>
    <recommendedName>
        <fullName evidence="2">AB hydrolase-1 domain-containing protein</fullName>
    </recommendedName>
</protein>
<proteinExistence type="inferred from homology"/>
<keyword evidence="4" id="KW-1185">Reference proteome</keyword>
<dbReference type="PANTHER" id="PTHR47751:SF1">
    <property type="entry name" value="SUPERFAMILY HYDROLASE, PUTATIVE (AFU_ORTHOLOGUE AFUA_2G16580)-RELATED"/>
    <property type="match status" value="1"/>
</dbReference>
<gene>
    <name evidence="3" type="ORF">CTAYLR_000912</name>
</gene>